<comment type="subunit">
    <text evidence="8">Homodimer.</text>
</comment>
<protein>
    <recommendedName>
        <fullName evidence="2 8">Shikimate dehydrogenase (NADP(+))</fullName>
        <shortName evidence="8">SDH</shortName>
        <ecNumber evidence="2 8">1.1.1.25</ecNumber>
    </recommendedName>
</protein>
<dbReference type="PANTHER" id="PTHR21089">
    <property type="entry name" value="SHIKIMATE DEHYDROGENASE"/>
    <property type="match status" value="1"/>
</dbReference>
<feature type="binding site" evidence="8">
    <location>
        <position position="102"/>
    </location>
    <ligand>
        <name>shikimate</name>
        <dbReference type="ChEBI" id="CHEBI:36208"/>
    </ligand>
</feature>
<comment type="similarity">
    <text evidence="8">Belongs to the shikimate dehydrogenase family.</text>
</comment>
<feature type="domain" description="Shikimate dehydrogenase substrate binding N-terminal" evidence="10">
    <location>
        <begin position="7"/>
        <end position="89"/>
    </location>
</feature>
<dbReference type="Gene3D" id="3.40.50.720">
    <property type="entry name" value="NAD(P)-binding Rossmann-like Domain"/>
    <property type="match status" value="1"/>
</dbReference>
<keyword evidence="5 8" id="KW-0560">Oxidoreductase</keyword>
<dbReference type="GO" id="GO:0050661">
    <property type="term" value="F:NADP binding"/>
    <property type="evidence" value="ECO:0007669"/>
    <property type="project" value="InterPro"/>
</dbReference>
<evidence type="ECO:0000256" key="4">
    <source>
        <dbReference type="ARBA" id="ARBA00022857"/>
    </source>
</evidence>
<feature type="domain" description="Quinate/shikimate 5-dehydrogenase/glutamyl-tRNA reductase" evidence="9">
    <location>
        <begin position="120"/>
        <end position="220"/>
    </location>
</feature>
<keyword evidence="4 8" id="KW-0521">NADP</keyword>
<dbReference type="PANTHER" id="PTHR21089:SF1">
    <property type="entry name" value="BIFUNCTIONAL 3-DEHYDROQUINATE DEHYDRATASE_SHIKIMATE DEHYDROGENASE, CHLOROPLASTIC"/>
    <property type="match status" value="1"/>
</dbReference>
<dbReference type="GO" id="GO:0019632">
    <property type="term" value="P:shikimate metabolic process"/>
    <property type="evidence" value="ECO:0007669"/>
    <property type="project" value="InterPro"/>
</dbReference>
<dbReference type="NCBIfam" id="TIGR00507">
    <property type="entry name" value="aroE"/>
    <property type="match status" value="1"/>
</dbReference>
<sequence length="278" mass="30750">MEKRYGLIGEPIEHSLSPAMHNFWFKESGVSGDYKAYSVPMQELAETVERLKAIGIHGFNVTFPHKTAIMPLLDEVSTLAETIGAVNTVVQSNGRLIGYNTDGMGFLEGLKAHFPMLATQKPSVLIIGAGGAARSVALVLAQAICSRIDICNRTFERALILSESCKKFCTSQALNFAQAEKQIDQYQIIINTTSLGLYPETDHQVIKIDGAASNTLFVDLIYRPNRTAFLNDAERLGYRVMNGLPMLVCQGALAFQKWTGVYPDTKKMEDYLIRTFLS</sequence>
<dbReference type="HAMAP" id="MF_00222">
    <property type="entry name" value="Shikimate_DH_AroE"/>
    <property type="match status" value="1"/>
</dbReference>
<comment type="caution">
    <text evidence="8">Lacks conserved residue(s) required for the propagation of feature annotation.</text>
</comment>
<dbReference type="SUPFAM" id="SSF53223">
    <property type="entry name" value="Aminoacid dehydrogenase-like, N-terminal domain"/>
    <property type="match status" value="1"/>
</dbReference>
<dbReference type="AlphaFoldDB" id="V6J0M8"/>
<dbReference type="SUPFAM" id="SSF51735">
    <property type="entry name" value="NAD(P)-binding Rossmann-fold domains"/>
    <property type="match status" value="1"/>
</dbReference>
<feature type="binding site" evidence="8">
    <location>
        <position position="250"/>
    </location>
    <ligand>
        <name>shikimate</name>
        <dbReference type="ChEBI" id="CHEBI:36208"/>
    </ligand>
</feature>
<dbReference type="EC" id="1.1.1.25" evidence="2 8"/>
<dbReference type="GO" id="GO:0008652">
    <property type="term" value="P:amino acid biosynthetic process"/>
    <property type="evidence" value="ECO:0007669"/>
    <property type="project" value="UniProtKB-KW"/>
</dbReference>
<feature type="binding site" evidence="8">
    <location>
        <position position="220"/>
    </location>
    <ligand>
        <name>NADP(+)</name>
        <dbReference type="ChEBI" id="CHEBI:58349"/>
    </ligand>
</feature>
<dbReference type="Pfam" id="PF01488">
    <property type="entry name" value="Shikimate_DH"/>
    <property type="match status" value="1"/>
</dbReference>
<dbReference type="eggNOG" id="COG0169">
    <property type="taxonomic scope" value="Bacteria"/>
</dbReference>
<feature type="domain" description="SDH C-terminal" evidence="11">
    <location>
        <begin position="243"/>
        <end position="270"/>
    </location>
</feature>
<dbReference type="GO" id="GO:0009073">
    <property type="term" value="P:aromatic amino acid family biosynthetic process"/>
    <property type="evidence" value="ECO:0007669"/>
    <property type="project" value="UniProtKB-KW"/>
</dbReference>
<dbReference type="GO" id="GO:0009423">
    <property type="term" value="P:chorismate biosynthetic process"/>
    <property type="evidence" value="ECO:0007669"/>
    <property type="project" value="UniProtKB-UniRule"/>
</dbReference>
<evidence type="ECO:0000259" key="10">
    <source>
        <dbReference type="Pfam" id="PF08501"/>
    </source>
</evidence>
<dbReference type="InterPro" id="IPR041121">
    <property type="entry name" value="SDH_C"/>
</dbReference>
<gene>
    <name evidence="8" type="primary">aroE</name>
    <name evidence="12" type="ORF">P343_01010</name>
</gene>
<dbReference type="GO" id="GO:0005829">
    <property type="term" value="C:cytosol"/>
    <property type="evidence" value="ECO:0007669"/>
    <property type="project" value="TreeGrafter"/>
</dbReference>
<dbReference type="PATRIC" id="fig|1395513.3.peg.203"/>
<accession>V6J0M8</accession>
<reference evidence="12 13" key="1">
    <citation type="journal article" date="2013" name="Genome Announc.">
        <title>Genome Sequence of Sporolactobacillus laevolacticus DSM442, an Efficient Polymer-Grade D-Lactate Producer from Agricultural Waste Cottonseed as a Nitrogen Source.</title>
        <authorList>
            <person name="Wang H."/>
            <person name="Wang L."/>
            <person name="Ju J."/>
            <person name="Yu B."/>
            <person name="Ma Y."/>
        </authorList>
    </citation>
    <scope>NUCLEOTIDE SEQUENCE [LARGE SCALE GENOMIC DNA]</scope>
    <source>
        <strain evidence="12 13">DSM 442</strain>
    </source>
</reference>
<keyword evidence="13" id="KW-1185">Reference proteome</keyword>
<comment type="caution">
    <text evidence="12">The sequence shown here is derived from an EMBL/GenBank/DDBJ whole genome shotgun (WGS) entry which is preliminary data.</text>
</comment>
<evidence type="ECO:0000256" key="1">
    <source>
        <dbReference type="ARBA" id="ARBA00004871"/>
    </source>
</evidence>
<dbReference type="Gene3D" id="3.40.50.10860">
    <property type="entry name" value="Leucine Dehydrogenase, chain A, domain 1"/>
    <property type="match status" value="1"/>
</dbReference>
<dbReference type="Pfam" id="PF18317">
    <property type="entry name" value="SDH_C"/>
    <property type="match status" value="1"/>
</dbReference>
<evidence type="ECO:0000256" key="8">
    <source>
        <dbReference type="HAMAP-Rule" id="MF_00222"/>
    </source>
</evidence>
<keyword evidence="3 8" id="KW-0028">Amino-acid biosynthesis</keyword>
<dbReference type="InterPro" id="IPR011342">
    <property type="entry name" value="Shikimate_DH"/>
</dbReference>
<feature type="binding site" evidence="8">
    <location>
        <position position="62"/>
    </location>
    <ligand>
        <name>shikimate</name>
        <dbReference type="ChEBI" id="CHEBI:36208"/>
    </ligand>
</feature>
<comment type="catalytic activity">
    <reaction evidence="7 8">
        <text>shikimate + NADP(+) = 3-dehydroshikimate + NADPH + H(+)</text>
        <dbReference type="Rhea" id="RHEA:17737"/>
        <dbReference type="ChEBI" id="CHEBI:15378"/>
        <dbReference type="ChEBI" id="CHEBI:16630"/>
        <dbReference type="ChEBI" id="CHEBI:36208"/>
        <dbReference type="ChEBI" id="CHEBI:57783"/>
        <dbReference type="ChEBI" id="CHEBI:58349"/>
        <dbReference type="EC" id="1.1.1.25"/>
    </reaction>
</comment>
<feature type="binding site" evidence="8">
    <location>
        <begin position="128"/>
        <end position="132"/>
    </location>
    <ligand>
        <name>NADP(+)</name>
        <dbReference type="ChEBI" id="CHEBI:58349"/>
    </ligand>
</feature>
<evidence type="ECO:0000256" key="6">
    <source>
        <dbReference type="ARBA" id="ARBA00023141"/>
    </source>
</evidence>
<feature type="binding site" evidence="8">
    <location>
        <begin position="152"/>
        <end position="157"/>
    </location>
    <ligand>
        <name>NADP(+)</name>
        <dbReference type="ChEBI" id="CHEBI:58349"/>
    </ligand>
</feature>
<dbReference type="OrthoDB" id="9792692at2"/>
<comment type="pathway">
    <text evidence="1 8">Metabolic intermediate biosynthesis; chorismate biosynthesis; chorismate from D-erythrose 4-phosphate and phosphoenolpyruvate: step 4/7.</text>
</comment>
<dbReference type="InterPro" id="IPR046346">
    <property type="entry name" value="Aminoacid_DH-like_N_sf"/>
</dbReference>
<name>V6J0M8_9BACL</name>
<dbReference type="GO" id="GO:0004764">
    <property type="term" value="F:shikimate 3-dehydrogenase (NADP+) activity"/>
    <property type="evidence" value="ECO:0007669"/>
    <property type="project" value="UniProtKB-UniRule"/>
</dbReference>
<feature type="binding site" evidence="8">
    <location>
        <position position="222"/>
    </location>
    <ligand>
        <name>shikimate</name>
        <dbReference type="ChEBI" id="CHEBI:36208"/>
    </ligand>
</feature>
<evidence type="ECO:0000259" key="9">
    <source>
        <dbReference type="Pfam" id="PF01488"/>
    </source>
</evidence>
<dbReference type="InterPro" id="IPR022893">
    <property type="entry name" value="Shikimate_DH_fam"/>
</dbReference>
<dbReference type="CDD" id="cd01065">
    <property type="entry name" value="NAD_bind_Shikimate_DH"/>
    <property type="match status" value="1"/>
</dbReference>
<dbReference type="Pfam" id="PF08501">
    <property type="entry name" value="Shikimate_dh_N"/>
    <property type="match status" value="1"/>
</dbReference>
<feature type="binding site" evidence="8">
    <location>
        <position position="87"/>
    </location>
    <ligand>
        <name>shikimate</name>
        <dbReference type="ChEBI" id="CHEBI:36208"/>
    </ligand>
</feature>
<evidence type="ECO:0000313" key="12">
    <source>
        <dbReference type="EMBL" id="EST13392.1"/>
    </source>
</evidence>
<evidence type="ECO:0000256" key="3">
    <source>
        <dbReference type="ARBA" id="ARBA00022605"/>
    </source>
</evidence>
<dbReference type="InterPro" id="IPR013708">
    <property type="entry name" value="Shikimate_DH-bd_N"/>
</dbReference>
<dbReference type="InterPro" id="IPR006151">
    <property type="entry name" value="Shikm_DH/Glu-tRNA_Rdtase"/>
</dbReference>
<dbReference type="InterPro" id="IPR036291">
    <property type="entry name" value="NAD(P)-bd_dom_sf"/>
</dbReference>
<feature type="binding site" evidence="8">
    <location>
        <position position="243"/>
    </location>
    <ligand>
        <name>NADP(+)</name>
        <dbReference type="ChEBI" id="CHEBI:58349"/>
    </ligand>
</feature>
<evidence type="ECO:0000256" key="5">
    <source>
        <dbReference type="ARBA" id="ARBA00023002"/>
    </source>
</evidence>
<evidence type="ECO:0000259" key="11">
    <source>
        <dbReference type="Pfam" id="PF18317"/>
    </source>
</evidence>
<dbReference type="RefSeq" id="WP_023508521.1">
    <property type="nucleotide sequence ID" value="NZ_AWTC01000001.1"/>
</dbReference>
<dbReference type="EMBL" id="AWTC01000001">
    <property type="protein sequence ID" value="EST13392.1"/>
    <property type="molecule type" value="Genomic_DNA"/>
</dbReference>
<evidence type="ECO:0000313" key="13">
    <source>
        <dbReference type="Proteomes" id="UP000018296"/>
    </source>
</evidence>
<comment type="function">
    <text evidence="8">Involved in the biosynthesis of the chorismate, which leads to the biosynthesis of aromatic amino acids. Catalyzes the reversible NADPH linked reduction of 3-dehydroshikimate (DHSA) to yield shikimate (SA).</text>
</comment>
<organism evidence="12 13">
    <name type="scientific">Sporolactobacillus laevolacticus DSM 442</name>
    <dbReference type="NCBI Taxonomy" id="1395513"/>
    <lineage>
        <taxon>Bacteria</taxon>
        <taxon>Bacillati</taxon>
        <taxon>Bacillota</taxon>
        <taxon>Bacilli</taxon>
        <taxon>Bacillales</taxon>
        <taxon>Sporolactobacillaceae</taxon>
        <taxon>Sporolactobacillus</taxon>
    </lineage>
</organism>
<dbReference type="STRING" id="1395513.P343_01010"/>
<evidence type="ECO:0000256" key="7">
    <source>
        <dbReference type="ARBA" id="ARBA00049442"/>
    </source>
</evidence>
<feature type="active site" description="Proton acceptor" evidence="8">
    <location>
        <position position="66"/>
    </location>
</feature>
<evidence type="ECO:0000256" key="2">
    <source>
        <dbReference type="ARBA" id="ARBA00012962"/>
    </source>
</evidence>
<feature type="binding site" evidence="8">
    <location>
        <begin position="15"/>
        <end position="17"/>
    </location>
    <ligand>
        <name>shikimate</name>
        <dbReference type="ChEBI" id="CHEBI:36208"/>
    </ligand>
</feature>
<keyword evidence="6 8" id="KW-0057">Aromatic amino acid biosynthesis</keyword>
<proteinExistence type="inferred from homology"/>
<dbReference type="Proteomes" id="UP000018296">
    <property type="component" value="Unassembled WGS sequence"/>
</dbReference>
<dbReference type="UniPathway" id="UPA00053">
    <property type="reaction ID" value="UER00087"/>
</dbReference>